<feature type="compositionally biased region" description="Polar residues" evidence="1">
    <location>
        <begin position="94"/>
        <end position="109"/>
    </location>
</feature>
<dbReference type="Proteomes" id="UP000054047">
    <property type="component" value="Unassembled WGS sequence"/>
</dbReference>
<feature type="region of interest" description="Disordered" evidence="1">
    <location>
        <begin position="1"/>
        <end position="109"/>
    </location>
</feature>
<name>A0A0C2GG74_9BILA</name>
<proteinExistence type="predicted"/>
<evidence type="ECO:0000313" key="2">
    <source>
        <dbReference type="EMBL" id="KIH56106.1"/>
    </source>
</evidence>
<organism evidence="2 3">
    <name type="scientific">Ancylostoma duodenale</name>
    <dbReference type="NCBI Taxonomy" id="51022"/>
    <lineage>
        <taxon>Eukaryota</taxon>
        <taxon>Metazoa</taxon>
        <taxon>Ecdysozoa</taxon>
        <taxon>Nematoda</taxon>
        <taxon>Chromadorea</taxon>
        <taxon>Rhabditida</taxon>
        <taxon>Rhabditina</taxon>
        <taxon>Rhabditomorpha</taxon>
        <taxon>Strongyloidea</taxon>
        <taxon>Ancylostomatidae</taxon>
        <taxon>Ancylostomatinae</taxon>
        <taxon>Ancylostoma</taxon>
    </lineage>
</organism>
<dbReference type="OrthoDB" id="8916892at2759"/>
<dbReference type="AlphaFoldDB" id="A0A0C2GG74"/>
<reference evidence="2 3" key="1">
    <citation type="submission" date="2013-12" db="EMBL/GenBank/DDBJ databases">
        <title>Draft genome of the parsitic nematode Ancylostoma duodenale.</title>
        <authorList>
            <person name="Mitreva M."/>
        </authorList>
    </citation>
    <scope>NUCLEOTIDE SEQUENCE [LARGE SCALE GENOMIC DNA]</scope>
    <source>
        <strain evidence="2 3">Zhejiang</strain>
    </source>
</reference>
<evidence type="ECO:0000313" key="3">
    <source>
        <dbReference type="Proteomes" id="UP000054047"/>
    </source>
</evidence>
<evidence type="ECO:0000256" key="1">
    <source>
        <dbReference type="SAM" id="MobiDB-lite"/>
    </source>
</evidence>
<dbReference type="EMBL" id="KN736262">
    <property type="protein sequence ID" value="KIH56106.1"/>
    <property type="molecule type" value="Genomic_DNA"/>
</dbReference>
<accession>A0A0C2GG74</accession>
<sequence length="109" mass="11324">MGSTMLLDESAMDENAGLSPQRRGFSGGCRAPAEDKGKDGTPSSSGFGGEGGWTGVERDRDRLGTNNAKNWRGGSNGGSEKYSGKSNDFKLPFQRSTGSNVRGASGNTT</sequence>
<protein>
    <submittedName>
        <fullName evidence="2">Uncharacterized protein</fullName>
    </submittedName>
</protein>
<feature type="non-terminal residue" evidence="2">
    <location>
        <position position="109"/>
    </location>
</feature>
<keyword evidence="3" id="KW-1185">Reference proteome</keyword>
<gene>
    <name evidence="2" type="ORF">ANCDUO_13719</name>
</gene>